<feature type="transmembrane region" description="Helical" evidence="1">
    <location>
        <begin position="171"/>
        <end position="191"/>
    </location>
</feature>
<dbReference type="OrthoDB" id="5604143at2"/>
<feature type="transmembrane region" description="Helical" evidence="1">
    <location>
        <begin position="142"/>
        <end position="162"/>
    </location>
</feature>
<feature type="transmembrane region" description="Helical" evidence="1">
    <location>
        <begin position="338"/>
        <end position="359"/>
    </location>
</feature>
<keyword evidence="1" id="KW-0812">Transmembrane</keyword>
<keyword evidence="3" id="KW-1185">Reference proteome</keyword>
<dbReference type="AlphaFoldDB" id="A0A133KAX2"/>
<evidence type="ECO:0008006" key="4">
    <source>
        <dbReference type="Google" id="ProtNLM"/>
    </source>
</evidence>
<feature type="transmembrane region" description="Helical" evidence="1">
    <location>
        <begin position="273"/>
        <end position="292"/>
    </location>
</feature>
<dbReference type="Proteomes" id="UP000070383">
    <property type="component" value="Unassembled WGS sequence"/>
</dbReference>
<organism evidence="2 3">
    <name type="scientific">Anaerococcus tetradius</name>
    <dbReference type="NCBI Taxonomy" id="33036"/>
    <lineage>
        <taxon>Bacteria</taxon>
        <taxon>Bacillati</taxon>
        <taxon>Bacillota</taxon>
        <taxon>Tissierellia</taxon>
        <taxon>Tissierellales</taxon>
        <taxon>Peptoniphilaceae</taxon>
        <taxon>Anaerococcus</taxon>
    </lineage>
</organism>
<dbReference type="STRING" id="33036.HMPREF3200_01666"/>
<feature type="transmembrane region" description="Helical" evidence="1">
    <location>
        <begin position="115"/>
        <end position="136"/>
    </location>
</feature>
<name>A0A133KAX2_9FIRM</name>
<proteinExistence type="predicted"/>
<dbReference type="EMBL" id="LRPM01000071">
    <property type="protein sequence ID" value="KWZ76713.1"/>
    <property type="molecule type" value="Genomic_DNA"/>
</dbReference>
<feature type="transmembrane region" description="Helical" evidence="1">
    <location>
        <begin position="240"/>
        <end position="261"/>
    </location>
</feature>
<accession>A0A133KAX2</accession>
<dbReference type="RefSeq" id="WP_060929810.1">
    <property type="nucleotide sequence ID" value="NZ_KQ955289.1"/>
</dbReference>
<dbReference type="PATRIC" id="fig|33036.3.peg.1649"/>
<feature type="transmembrane region" description="Helical" evidence="1">
    <location>
        <begin position="69"/>
        <end position="94"/>
    </location>
</feature>
<reference evidence="3" key="1">
    <citation type="submission" date="2016-01" db="EMBL/GenBank/DDBJ databases">
        <authorList>
            <person name="Mitreva M."/>
            <person name="Pepin K.H."/>
            <person name="Mihindukulasuriya K.A."/>
            <person name="Fulton R."/>
            <person name="Fronick C."/>
            <person name="O'Laughlin M."/>
            <person name="Miner T."/>
            <person name="Herter B."/>
            <person name="Rosa B.A."/>
            <person name="Cordes M."/>
            <person name="Tomlinson C."/>
            <person name="Wollam A."/>
            <person name="Palsikar V.B."/>
            <person name="Mardis E.R."/>
            <person name="Wilson R.K."/>
        </authorList>
    </citation>
    <scope>NUCLEOTIDE SEQUENCE [LARGE SCALE GENOMIC DNA]</scope>
    <source>
        <strain evidence="3">MJR8151</strain>
    </source>
</reference>
<sequence length="364" mass="38946">MVEKTKDYSEAVSKAESTKKELDKKYFNRGLNIGIQSGIYYGLYTALVTTATVYGIWKFWYSGKAGLSYITLSFILGTLATGINDLTSAIWALVNSIFKGKFGDFIKTLKTKPGMIMVFAAIVGGPIAGVTYILAVQMGGPVVIPIAGLNVAIGAILGRVILKQELSARTILGIVICLASSLLIGATSLTGEVKDGMILGIILAIIAAFGWGLEGVIAGFGTSMIDSEIGIAIRQTTSSLANLFIVLPIFGLIEGSGIHLISSLFIKAFTDPTILILFASGFFTFISFAFWYKGTSMCGAALGMACNGTYTFWGPFFCWIILGIILKNPGYEIAPIAWFGSLLMALGIFIMSVNPLDYLKRGNR</sequence>
<feature type="transmembrane region" description="Helical" evidence="1">
    <location>
        <begin position="38"/>
        <end position="57"/>
    </location>
</feature>
<evidence type="ECO:0000313" key="3">
    <source>
        <dbReference type="Proteomes" id="UP000070383"/>
    </source>
</evidence>
<gene>
    <name evidence="2" type="ORF">HMPREF3200_01666</name>
</gene>
<evidence type="ECO:0000313" key="2">
    <source>
        <dbReference type="EMBL" id="KWZ76713.1"/>
    </source>
</evidence>
<feature type="transmembrane region" description="Helical" evidence="1">
    <location>
        <begin position="197"/>
        <end position="220"/>
    </location>
</feature>
<keyword evidence="1" id="KW-0472">Membrane</keyword>
<comment type="caution">
    <text evidence="2">The sequence shown here is derived from an EMBL/GenBank/DDBJ whole genome shotgun (WGS) entry which is preliminary data.</text>
</comment>
<feature type="transmembrane region" description="Helical" evidence="1">
    <location>
        <begin position="304"/>
        <end position="326"/>
    </location>
</feature>
<protein>
    <recommendedName>
        <fullName evidence="4">EamA domain-containing protein</fullName>
    </recommendedName>
</protein>
<evidence type="ECO:0000256" key="1">
    <source>
        <dbReference type="SAM" id="Phobius"/>
    </source>
</evidence>
<keyword evidence="1" id="KW-1133">Transmembrane helix</keyword>